<sequence length="130" mass="12775">MTGRRQAAGARDRGSISLLMVVIGVAFVGALLAGIGLGGAKVAWHRAQNAADAGALAGAVWAIDGPAVACAVAGRAVTANDASLVSCAVDGFEVWVTVEVRLGDGMAGGKASARAGPVWSTGTGDADDDR</sequence>
<keyword evidence="2" id="KW-0472">Membrane</keyword>
<name>A0ABN2C1W4_9ACTN</name>
<comment type="caution">
    <text evidence="4">The sequence shown here is derived from an EMBL/GenBank/DDBJ whole genome shotgun (WGS) entry which is preliminary data.</text>
</comment>
<dbReference type="Pfam" id="PF13400">
    <property type="entry name" value="Tad"/>
    <property type="match status" value="1"/>
</dbReference>
<gene>
    <name evidence="4" type="ORF">GCM10009827_082820</name>
</gene>
<protein>
    <submittedName>
        <fullName evidence="4">Flp pilus-assembly TadE/G-like family protein</fullName>
    </submittedName>
</protein>
<dbReference type="RefSeq" id="WP_344509083.1">
    <property type="nucleotide sequence ID" value="NZ_BAAAQD010000021.1"/>
</dbReference>
<keyword evidence="5" id="KW-1185">Reference proteome</keyword>
<evidence type="ECO:0000313" key="4">
    <source>
        <dbReference type="EMBL" id="GAA1549806.1"/>
    </source>
</evidence>
<evidence type="ECO:0000259" key="3">
    <source>
        <dbReference type="Pfam" id="PF13400"/>
    </source>
</evidence>
<dbReference type="NCBIfam" id="TIGR03816">
    <property type="entry name" value="tadE_like_DECH"/>
    <property type="match status" value="1"/>
</dbReference>
<feature type="domain" description="Putative Flp pilus-assembly TadG-like N-terminal" evidence="3">
    <location>
        <begin position="14"/>
        <end position="59"/>
    </location>
</feature>
<feature type="transmembrane region" description="Helical" evidence="2">
    <location>
        <begin position="16"/>
        <end position="37"/>
    </location>
</feature>
<evidence type="ECO:0000256" key="1">
    <source>
        <dbReference type="SAM" id="MobiDB-lite"/>
    </source>
</evidence>
<keyword evidence="2" id="KW-0812">Transmembrane</keyword>
<dbReference type="InterPro" id="IPR021202">
    <property type="entry name" value="Rv3654c-like"/>
</dbReference>
<keyword evidence="2" id="KW-1133">Transmembrane helix</keyword>
<organism evidence="4 5">
    <name type="scientific">Dactylosporangium maewongense</name>
    <dbReference type="NCBI Taxonomy" id="634393"/>
    <lineage>
        <taxon>Bacteria</taxon>
        <taxon>Bacillati</taxon>
        <taxon>Actinomycetota</taxon>
        <taxon>Actinomycetes</taxon>
        <taxon>Micromonosporales</taxon>
        <taxon>Micromonosporaceae</taxon>
        <taxon>Dactylosporangium</taxon>
    </lineage>
</organism>
<accession>A0ABN2C1W4</accession>
<feature type="region of interest" description="Disordered" evidence="1">
    <location>
        <begin position="109"/>
        <end position="130"/>
    </location>
</feature>
<evidence type="ECO:0000256" key="2">
    <source>
        <dbReference type="SAM" id="Phobius"/>
    </source>
</evidence>
<dbReference type="InterPro" id="IPR028087">
    <property type="entry name" value="Tad_N"/>
</dbReference>
<dbReference type="Proteomes" id="UP001501470">
    <property type="component" value="Unassembled WGS sequence"/>
</dbReference>
<proteinExistence type="predicted"/>
<reference evidence="4 5" key="1">
    <citation type="journal article" date="2019" name="Int. J. Syst. Evol. Microbiol.">
        <title>The Global Catalogue of Microorganisms (GCM) 10K type strain sequencing project: providing services to taxonomists for standard genome sequencing and annotation.</title>
        <authorList>
            <consortium name="The Broad Institute Genomics Platform"/>
            <consortium name="The Broad Institute Genome Sequencing Center for Infectious Disease"/>
            <person name="Wu L."/>
            <person name="Ma J."/>
        </authorList>
    </citation>
    <scope>NUCLEOTIDE SEQUENCE [LARGE SCALE GENOMIC DNA]</scope>
    <source>
        <strain evidence="4 5">JCM 15933</strain>
    </source>
</reference>
<dbReference type="EMBL" id="BAAAQD010000021">
    <property type="protein sequence ID" value="GAA1549806.1"/>
    <property type="molecule type" value="Genomic_DNA"/>
</dbReference>
<evidence type="ECO:0000313" key="5">
    <source>
        <dbReference type="Proteomes" id="UP001501470"/>
    </source>
</evidence>